<sequence>MAGVQMNGGRGILNKPEMSEEINGSADVPPPQQALGDYSEVVADKEFFYMTLQVLHQKCNTSFTSPIVGDKPVDLHMLFVEVTSRGGMEKVIENKEWKDVIRVLIPYPIPKNASSIIRKRYNSILHPYEQIYFPKSMANPNGVRVFGTIDGQFDSGYFVTVNVLTMNGKIMKGVLFPTGKIEPVGSTFLKRKNSSCKVQLDPTLPKKNRSGYTFFFADQYARIKPLNIGTGQDITKEIGHLWRNLPESEKAAYKDLGLKDKERYENEMRVYKERNNSLGGEESSSYARNSVE</sequence>
<dbReference type="Proteomes" id="UP000036987">
    <property type="component" value="Unassembled WGS sequence"/>
</dbReference>
<dbReference type="SUPFAM" id="SSF46774">
    <property type="entry name" value="ARID-like"/>
    <property type="match status" value="1"/>
</dbReference>
<evidence type="ECO:0000313" key="6">
    <source>
        <dbReference type="Proteomes" id="UP000036987"/>
    </source>
</evidence>
<feature type="compositionally biased region" description="Polar residues" evidence="2">
    <location>
        <begin position="276"/>
        <end position="292"/>
    </location>
</feature>
<proteinExistence type="predicted"/>
<dbReference type="CDD" id="cd22009">
    <property type="entry name" value="HMG-box_AtHMGB9-like"/>
    <property type="match status" value="1"/>
</dbReference>
<evidence type="ECO:0000313" key="5">
    <source>
        <dbReference type="EMBL" id="KMZ70562.1"/>
    </source>
</evidence>
<dbReference type="Gene3D" id="1.10.150.60">
    <property type="entry name" value="ARID DNA-binding domain"/>
    <property type="match status" value="1"/>
</dbReference>
<keyword evidence="1" id="KW-0539">Nucleus</keyword>
<evidence type="ECO:0000256" key="1">
    <source>
        <dbReference type="PROSITE-ProRule" id="PRU00267"/>
    </source>
</evidence>
<dbReference type="GO" id="GO:0005634">
    <property type="term" value="C:nucleus"/>
    <property type="evidence" value="ECO:0000318"/>
    <property type="project" value="GO_Central"/>
</dbReference>
<feature type="domain" description="HMG box" evidence="3">
    <location>
        <begin position="205"/>
        <end position="272"/>
    </location>
</feature>
<dbReference type="PANTHER" id="PTHR46691">
    <property type="entry name" value="HIGH MOBILITY GROUP B PROTEIN 9"/>
    <property type="match status" value="1"/>
</dbReference>
<keyword evidence="6" id="KW-1185">Reference proteome</keyword>
<name>A0A0K9PQR3_ZOSMR</name>
<dbReference type="SUPFAM" id="SSF47095">
    <property type="entry name" value="HMG-box"/>
    <property type="match status" value="1"/>
</dbReference>
<dbReference type="PROSITE" id="PS51011">
    <property type="entry name" value="ARID"/>
    <property type="match status" value="1"/>
</dbReference>
<dbReference type="SMART" id="SM00398">
    <property type="entry name" value="HMG"/>
    <property type="match status" value="1"/>
</dbReference>
<feature type="region of interest" description="Disordered" evidence="2">
    <location>
        <begin position="273"/>
        <end position="292"/>
    </location>
</feature>
<feature type="region of interest" description="Disordered" evidence="2">
    <location>
        <begin position="1"/>
        <end position="31"/>
    </location>
</feature>
<keyword evidence="1" id="KW-0238">DNA-binding</keyword>
<evidence type="ECO:0000259" key="3">
    <source>
        <dbReference type="PROSITE" id="PS50118"/>
    </source>
</evidence>
<dbReference type="InterPro" id="IPR045303">
    <property type="entry name" value="ARID_HMGB9-like"/>
</dbReference>
<dbReference type="InterPro" id="IPR036431">
    <property type="entry name" value="ARID_dom_sf"/>
</dbReference>
<feature type="compositionally biased region" description="Gly residues" evidence="2">
    <location>
        <begin position="1"/>
        <end position="11"/>
    </location>
</feature>
<dbReference type="InterPro" id="IPR001606">
    <property type="entry name" value="ARID_dom"/>
</dbReference>
<organism evidence="5 6">
    <name type="scientific">Zostera marina</name>
    <name type="common">Eelgrass</name>
    <dbReference type="NCBI Taxonomy" id="29655"/>
    <lineage>
        <taxon>Eukaryota</taxon>
        <taxon>Viridiplantae</taxon>
        <taxon>Streptophyta</taxon>
        <taxon>Embryophyta</taxon>
        <taxon>Tracheophyta</taxon>
        <taxon>Spermatophyta</taxon>
        <taxon>Magnoliopsida</taxon>
        <taxon>Liliopsida</taxon>
        <taxon>Zosteraceae</taxon>
        <taxon>Zostera</taxon>
    </lineage>
</organism>
<dbReference type="STRING" id="29655.A0A0K9PQR3"/>
<evidence type="ECO:0000256" key="2">
    <source>
        <dbReference type="SAM" id="MobiDB-lite"/>
    </source>
</evidence>
<dbReference type="Pfam" id="PF00505">
    <property type="entry name" value="HMG_box"/>
    <property type="match status" value="1"/>
</dbReference>
<dbReference type="EMBL" id="LFYR01000728">
    <property type="protein sequence ID" value="KMZ70562.1"/>
    <property type="molecule type" value="Genomic_DNA"/>
</dbReference>
<dbReference type="SMART" id="SM00501">
    <property type="entry name" value="BRIGHT"/>
    <property type="match status" value="1"/>
</dbReference>
<comment type="caution">
    <text evidence="5">The sequence shown here is derived from an EMBL/GenBank/DDBJ whole genome shotgun (WGS) entry which is preliminary data.</text>
</comment>
<feature type="DNA-binding region" description="HMG box" evidence="1">
    <location>
        <begin position="205"/>
        <end position="272"/>
    </location>
</feature>
<dbReference type="GO" id="GO:0003677">
    <property type="term" value="F:DNA binding"/>
    <property type="evidence" value="ECO:0000318"/>
    <property type="project" value="GO_Central"/>
</dbReference>
<dbReference type="OMA" id="KCKEVIG"/>
<dbReference type="SMART" id="SM01014">
    <property type="entry name" value="ARID"/>
    <property type="match status" value="1"/>
</dbReference>
<accession>A0A0K9PQR3</accession>
<feature type="domain" description="ARID" evidence="4">
    <location>
        <begin position="42"/>
        <end position="133"/>
    </location>
</feature>
<dbReference type="CDD" id="cd16872">
    <property type="entry name" value="ARID_HMGB9-like"/>
    <property type="match status" value="1"/>
</dbReference>
<dbReference type="AlphaFoldDB" id="A0A0K9PQR3"/>
<gene>
    <name evidence="5" type="ORF">ZOSMA_19G01510</name>
</gene>
<dbReference type="Gene3D" id="1.10.30.10">
    <property type="entry name" value="High mobility group box domain"/>
    <property type="match status" value="1"/>
</dbReference>
<dbReference type="InterPro" id="IPR009071">
    <property type="entry name" value="HMG_box_dom"/>
</dbReference>
<dbReference type="PROSITE" id="PS50118">
    <property type="entry name" value="HMG_BOX_2"/>
    <property type="match status" value="1"/>
</dbReference>
<dbReference type="InterPro" id="IPR036910">
    <property type="entry name" value="HMG_box_dom_sf"/>
</dbReference>
<evidence type="ECO:0000259" key="4">
    <source>
        <dbReference type="PROSITE" id="PS51011"/>
    </source>
</evidence>
<reference evidence="6" key="1">
    <citation type="journal article" date="2016" name="Nature">
        <title>The genome of the seagrass Zostera marina reveals angiosperm adaptation to the sea.</title>
        <authorList>
            <person name="Olsen J.L."/>
            <person name="Rouze P."/>
            <person name="Verhelst B."/>
            <person name="Lin Y.-C."/>
            <person name="Bayer T."/>
            <person name="Collen J."/>
            <person name="Dattolo E."/>
            <person name="De Paoli E."/>
            <person name="Dittami S."/>
            <person name="Maumus F."/>
            <person name="Michel G."/>
            <person name="Kersting A."/>
            <person name="Lauritano C."/>
            <person name="Lohaus R."/>
            <person name="Toepel M."/>
            <person name="Tonon T."/>
            <person name="Vanneste K."/>
            <person name="Amirebrahimi M."/>
            <person name="Brakel J."/>
            <person name="Bostroem C."/>
            <person name="Chovatia M."/>
            <person name="Grimwood J."/>
            <person name="Jenkins J.W."/>
            <person name="Jueterbock A."/>
            <person name="Mraz A."/>
            <person name="Stam W.T."/>
            <person name="Tice H."/>
            <person name="Bornberg-Bauer E."/>
            <person name="Green P.J."/>
            <person name="Pearson G.A."/>
            <person name="Procaccini G."/>
            <person name="Duarte C.M."/>
            <person name="Schmutz J."/>
            <person name="Reusch T.B.H."/>
            <person name="Van de Peer Y."/>
        </authorList>
    </citation>
    <scope>NUCLEOTIDE SEQUENCE [LARGE SCALE GENOMIC DNA]</scope>
    <source>
        <strain evidence="6">cv. Finnish</strain>
    </source>
</reference>
<dbReference type="Pfam" id="PF01388">
    <property type="entry name" value="ARID"/>
    <property type="match status" value="1"/>
</dbReference>
<dbReference type="PANTHER" id="PTHR46691:SF3">
    <property type="entry name" value="HIGH MOBILITY GROUP B PROTEIN 15"/>
    <property type="match status" value="1"/>
</dbReference>
<protein>
    <submittedName>
        <fullName evidence="5">AT-rich interactive domain-containing protein</fullName>
    </submittedName>
</protein>
<dbReference type="OrthoDB" id="338531at2759"/>